<protein>
    <submittedName>
        <fullName evidence="2">Uncharacterized protein</fullName>
    </submittedName>
</protein>
<evidence type="ECO:0000313" key="2">
    <source>
        <dbReference type="EMBL" id="AYV85494.1"/>
    </source>
</evidence>
<dbReference type="EMBL" id="MK072456">
    <property type="protein sequence ID" value="AYV85494.1"/>
    <property type="molecule type" value="Genomic_DNA"/>
</dbReference>
<feature type="non-terminal residue" evidence="2">
    <location>
        <position position="1"/>
    </location>
</feature>
<gene>
    <name evidence="2" type="ORF">Satyrvirus20_1</name>
</gene>
<feature type="region of interest" description="Disordered" evidence="1">
    <location>
        <begin position="12"/>
        <end position="32"/>
    </location>
</feature>
<feature type="compositionally biased region" description="Acidic residues" evidence="1">
    <location>
        <begin position="15"/>
        <end position="26"/>
    </location>
</feature>
<proteinExistence type="predicted"/>
<accession>A0A3G5AFX1</accession>
<organism evidence="2">
    <name type="scientific">Satyrvirus sp</name>
    <dbReference type="NCBI Taxonomy" id="2487771"/>
    <lineage>
        <taxon>Viruses</taxon>
        <taxon>Varidnaviria</taxon>
        <taxon>Bamfordvirae</taxon>
        <taxon>Nucleocytoviricota</taxon>
        <taxon>Megaviricetes</taxon>
        <taxon>Imitervirales</taxon>
        <taxon>Mimiviridae</taxon>
        <taxon>Megamimivirinae</taxon>
    </lineage>
</organism>
<evidence type="ECO:0000256" key="1">
    <source>
        <dbReference type="SAM" id="MobiDB-lite"/>
    </source>
</evidence>
<sequence>DKTDVSDIYLVNGTIDEESDNGEDIDENRIDD</sequence>
<name>A0A3G5AFX1_9VIRU</name>
<reference evidence="2" key="1">
    <citation type="submission" date="2018-10" db="EMBL/GenBank/DDBJ databases">
        <title>Hidden diversity of soil giant viruses.</title>
        <authorList>
            <person name="Schulz F."/>
            <person name="Alteio L."/>
            <person name="Goudeau D."/>
            <person name="Ryan E.M."/>
            <person name="Malmstrom R.R."/>
            <person name="Blanchard J."/>
            <person name="Woyke T."/>
        </authorList>
    </citation>
    <scope>NUCLEOTIDE SEQUENCE</scope>
    <source>
        <strain evidence="2">SAV1</strain>
    </source>
</reference>